<dbReference type="Proteomes" id="UP001142057">
    <property type="component" value="Unassembled WGS sequence"/>
</dbReference>
<evidence type="ECO:0000313" key="2">
    <source>
        <dbReference type="Proteomes" id="UP001142057"/>
    </source>
</evidence>
<dbReference type="RefSeq" id="WP_259831669.1">
    <property type="nucleotide sequence ID" value="NZ_JANZQH010000015.1"/>
</dbReference>
<organism evidence="1 2">
    <name type="scientific">Chryseobacterium pyrolae</name>
    <dbReference type="NCBI Taxonomy" id="2987481"/>
    <lineage>
        <taxon>Bacteria</taxon>
        <taxon>Pseudomonadati</taxon>
        <taxon>Bacteroidota</taxon>
        <taxon>Flavobacteriia</taxon>
        <taxon>Flavobacteriales</taxon>
        <taxon>Weeksellaceae</taxon>
        <taxon>Chryseobacterium group</taxon>
        <taxon>Chryseobacterium</taxon>
    </lineage>
</organism>
<comment type="caution">
    <text evidence="1">The sequence shown here is derived from an EMBL/GenBank/DDBJ whole genome shotgun (WGS) entry which is preliminary data.</text>
</comment>
<keyword evidence="2" id="KW-1185">Reference proteome</keyword>
<dbReference type="EMBL" id="JANZQH010000015">
    <property type="protein sequence ID" value="MCT2409978.1"/>
    <property type="molecule type" value="Genomic_DNA"/>
</dbReference>
<sequence>MKKTITMTLTTGEIVLTMDEIRLIKPIIDKAFADLDESIYGRLLAEEPTKVKEELINLGYDKLIALAKINDKEKGPRSFTKKIRSEIFKRHGLGYKQLTTCMSSKQRNLLKELGLNSK</sequence>
<proteinExistence type="predicted"/>
<gene>
    <name evidence="1" type="ORF">NZD88_20680</name>
</gene>
<protein>
    <submittedName>
        <fullName evidence="1">Uncharacterized protein</fullName>
    </submittedName>
</protein>
<name>A0ABT2IMS9_9FLAO</name>
<reference evidence="1" key="1">
    <citation type="submission" date="2022-08" db="EMBL/GenBank/DDBJ databases">
        <title>Chryseobacterium antibioticum,isolated from the rhizosphere soil of Pyrola in Tibet.</title>
        <authorList>
            <person name="Kan Y."/>
        </authorList>
    </citation>
    <scope>NUCLEOTIDE SEQUENCE</scope>
    <source>
        <strain evidence="1">Pc2-12</strain>
    </source>
</reference>
<accession>A0ABT2IMS9</accession>
<evidence type="ECO:0000313" key="1">
    <source>
        <dbReference type="EMBL" id="MCT2409978.1"/>
    </source>
</evidence>